<proteinExistence type="predicted"/>
<evidence type="ECO:0000313" key="1">
    <source>
        <dbReference type="Proteomes" id="UP000887580"/>
    </source>
</evidence>
<evidence type="ECO:0000313" key="2">
    <source>
        <dbReference type="WBParaSite" id="PS1159_v2.g19602.t1"/>
    </source>
</evidence>
<sequence length="212" mass="24054">MVSFTCGTCNEVMKKNQVKKHTIRCRTRHVACLDCNVDFPINEYEEHRKCITEEEKYQGSTYQPKVNKGEIKQAGWAALVGKAKKNATDPRVKKLLNQIEGYDNVPRKKPKFVNFVSNCAKCRDKEVAEKTFDLIKAVENEEKSVENNTEKPAKIVTEKPAEISVEEVVAEEPVIKKKKNKAAKVAEIFAEDVIEEEPIVKKKKSKSAKVAE</sequence>
<accession>A0AC35FPF5</accession>
<organism evidence="1 2">
    <name type="scientific">Panagrolaimus sp. PS1159</name>
    <dbReference type="NCBI Taxonomy" id="55785"/>
    <lineage>
        <taxon>Eukaryota</taxon>
        <taxon>Metazoa</taxon>
        <taxon>Ecdysozoa</taxon>
        <taxon>Nematoda</taxon>
        <taxon>Chromadorea</taxon>
        <taxon>Rhabditida</taxon>
        <taxon>Tylenchina</taxon>
        <taxon>Panagrolaimomorpha</taxon>
        <taxon>Panagrolaimoidea</taxon>
        <taxon>Panagrolaimidae</taxon>
        <taxon>Panagrolaimus</taxon>
    </lineage>
</organism>
<dbReference type="Proteomes" id="UP000887580">
    <property type="component" value="Unplaced"/>
</dbReference>
<dbReference type="WBParaSite" id="PS1159_v2.g19602.t1">
    <property type="protein sequence ID" value="PS1159_v2.g19602.t1"/>
    <property type="gene ID" value="PS1159_v2.g19602"/>
</dbReference>
<protein>
    <submittedName>
        <fullName evidence="2">Zinc finger C2H2 LYAR-type domain-containing protein</fullName>
    </submittedName>
</protein>
<name>A0AC35FPF5_9BILA</name>
<reference evidence="2" key="1">
    <citation type="submission" date="2022-11" db="UniProtKB">
        <authorList>
            <consortium name="WormBaseParasite"/>
        </authorList>
    </citation>
    <scope>IDENTIFICATION</scope>
</reference>